<evidence type="ECO:0000313" key="9">
    <source>
        <dbReference type="EMBL" id="KAK1156701.1"/>
    </source>
</evidence>
<evidence type="ECO:0000313" key="10">
    <source>
        <dbReference type="Proteomes" id="UP001230051"/>
    </source>
</evidence>
<evidence type="ECO:0000256" key="5">
    <source>
        <dbReference type="ARBA" id="ARBA00023319"/>
    </source>
</evidence>
<keyword evidence="2" id="KW-0391">Immunity</keyword>
<keyword evidence="6" id="KW-1279">T cell receptor</keyword>
<dbReference type="InterPro" id="IPR013106">
    <property type="entry name" value="Ig_V-set"/>
</dbReference>
<dbReference type="PANTHER" id="PTHR19343:SF13">
    <property type="entry name" value="T CELL RECEPTOR ALPHA VARIABLE 21"/>
    <property type="match status" value="1"/>
</dbReference>
<keyword evidence="4" id="KW-0675">Receptor</keyword>
<dbReference type="Gene3D" id="2.60.40.10">
    <property type="entry name" value="Immunoglobulins"/>
    <property type="match status" value="1"/>
</dbReference>
<dbReference type="Proteomes" id="UP001230051">
    <property type="component" value="Unassembled WGS sequence"/>
</dbReference>
<dbReference type="GO" id="GO:0002250">
    <property type="term" value="P:adaptive immune response"/>
    <property type="evidence" value="ECO:0007669"/>
    <property type="project" value="UniProtKB-KW"/>
</dbReference>
<feature type="domain" description="Ig-like" evidence="8">
    <location>
        <begin position="21"/>
        <end position="114"/>
    </location>
</feature>
<dbReference type="InterPro" id="IPR013783">
    <property type="entry name" value="Ig-like_fold"/>
</dbReference>
<gene>
    <name evidence="9" type="ORF">AOXY_G25722</name>
</gene>
<feature type="chain" id="PRO_5042218828" description="Ig-like domain-containing protein" evidence="7">
    <location>
        <begin position="20"/>
        <end position="114"/>
    </location>
</feature>
<dbReference type="PROSITE" id="PS50835">
    <property type="entry name" value="IG_LIKE"/>
    <property type="match status" value="1"/>
</dbReference>
<sequence>MICLSVVFILCYFDSGAHSEDQVTQSPDSQISEGESVRINCHYQTSSFNTMQWYKQAPNQGLKFINRAWGSGTHGDNSGKYKPAVDTSSKTGSLTIQPSVSDSAIYYCAIEPAQ</sequence>
<evidence type="ECO:0000256" key="7">
    <source>
        <dbReference type="SAM" id="SignalP"/>
    </source>
</evidence>
<proteinExistence type="predicted"/>
<dbReference type="InterPro" id="IPR051006">
    <property type="entry name" value="TCR_variable_domain"/>
</dbReference>
<dbReference type="GO" id="GO:0042605">
    <property type="term" value="F:peptide antigen binding"/>
    <property type="evidence" value="ECO:0007669"/>
    <property type="project" value="TreeGrafter"/>
</dbReference>
<keyword evidence="1 7" id="KW-0732">Signal</keyword>
<keyword evidence="3" id="KW-1064">Adaptive immunity</keyword>
<evidence type="ECO:0000256" key="2">
    <source>
        <dbReference type="ARBA" id="ARBA00022859"/>
    </source>
</evidence>
<evidence type="ECO:0000256" key="3">
    <source>
        <dbReference type="ARBA" id="ARBA00023130"/>
    </source>
</evidence>
<keyword evidence="10" id="KW-1185">Reference proteome</keyword>
<evidence type="ECO:0000256" key="6">
    <source>
        <dbReference type="ARBA" id="ARBA00043266"/>
    </source>
</evidence>
<dbReference type="InterPro" id="IPR007110">
    <property type="entry name" value="Ig-like_dom"/>
</dbReference>
<dbReference type="SMART" id="SM00406">
    <property type="entry name" value="IGv"/>
    <property type="match status" value="1"/>
</dbReference>
<feature type="signal peptide" evidence="7">
    <location>
        <begin position="1"/>
        <end position="19"/>
    </location>
</feature>
<dbReference type="GO" id="GO:0042101">
    <property type="term" value="C:T cell receptor complex"/>
    <property type="evidence" value="ECO:0007669"/>
    <property type="project" value="UniProtKB-KW"/>
</dbReference>
<dbReference type="PANTHER" id="PTHR19343">
    <property type="entry name" value="T CELL RECEPTOR ALPHA VARIABLE 1-2"/>
    <property type="match status" value="1"/>
</dbReference>
<organism evidence="9 10">
    <name type="scientific">Acipenser oxyrinchus oxyrinchus</name>
    <dbReference type="NCBI Taxonomy" id="40147"/>
    <lineage>
        <taxon>Eukaryota</taxon>
        <taxon>Metazoa</taxon>
        <taxon>Chordata</taxon>
        <taxon>Craniata</taxon>
        <taxon>Vertebrata</taxon>
        <taxon>Euteleostomi</taxon>
        <taxon>Actinopterygii</taxon>
        <taxon>Chondrostei</taxon>
        <taxon>Acipenseriformes</taxon>
        <taxon>Acipenseridae</taxon>
        <taxon>Acipenser</taxon>
    </lineage>
</organism>
<dbReference type="InterPro" id="IPR036179">
    <property type="entry name" value="Ig-like_dom_sf"/>
</dbReference>
<evidence type="ECO:0000259" key="8">
    <source>
        <dbReference type="PROSITE" id="PS50835"/>
    </source>
</evidence>
<evidence type="ECO:0000256" key="1">
    <source>
        <dbReference type="ARBA" id="ARBA00022729"/>
    </source>
</evidence>
<dbReference type="AlphaFoldDB" id="A0AAD8CTY7"/>
<reference evidence="9" key="1">
    <citation type="submission" date="2022-02" db="EMBL/GenBank/DDBJ databases">
        <title>Atlantic sturgeon de novo genome assembly.</title>
        <authorList>
            <person name="Stock M."/>
            <person name="Klopp C."/>
            <person name="Guiguen Y."/>
            <person name="Cabau C."/>
            <person name="Parinello H."/>
            <person name="Santidrian Yebra-Pimentel E."/>
            <person name="Kuhl H."/>
            <person name="Dirks R.P."/>
            <person name="Guessner J."/>
            <person name="Wuertz S."/>
            <person name="Du K."/>
            <person name="Schartl M."/>
        </authorList>
    </citation>
    <scope>NUCLEOTIDE SEQUENCE</scope>
    <source>
        <strain evidence="9">STURGEONOMICS-FGT-2020</strain>
        <tissue evidence="9">Whole blood</tissue>
    </source>
</reference>
<keyword evidence="5" id="KW-0393">Immunoglobulin domain</keyword>
<protein>
    <recommendedName>
        <fullName evidence="8">Ig-like domain-containing protein</fullName>
    </recommendedName>
</protein>
<name>A0AAD8CTY7_ACIOX</name>
<evidence type="ECO:0000256" key="4">
    <source>
        <dbReference type="ARBA" id="ARBA00023170"/>
    </source>
</evidence>
<accession>A0AAD8CTY7</accession>
<dbReference type="EMBL" id="JAGXEW010000027">
    <property type="protein sequence ID" value="KAK1156701.1"/>
    <property type="molecule type" value="Genomic_DNA"/>
</dbReference>
<dbReference type="Pfam" id="PF07686">
    <property type="entry name" value="V-set"/>
    <property type="match status" value="1"/>
</dbReference>
<comment type="caution">
    <text evidence="9">The sequence shown here is derived from an EMBL/GenBank/DDBJ whole genome shotgun (WGS) entry which is preliminary data.</text>
</comment>
<dbReference type="SUPFAM" id="SSF48726">
    <property type="entry name" value="Immunoglobulin"/>
    <property type="match status" value="1"/>
</dbReference>